<dbReference type="InterPro" id="IPR013155">
    <property type="entry name" value="M/V/L/I-tRNA-synth_anticd-bd"/>
</dbReference>
<feature type="region of interest" description="Disordered" evidence="7">
    <location>
        <begin position="1290"/>
        <end position="1323"/>
    </location>
</feature>
<evidence type="ECO:0000256" key="6">
    <source>
        <dbReference type="ARBA" id="ARBA00023146"/>
    </source>
</evidence>
<dbReference type="Gene3D" id="3.40.50.620">
    <property type="entry name" value="HUPs"/>
    <property type="match status" value="2"/>
</dbReference>
<reference evidence="9 10" key="1">
    <citation type="journal article" date="2022" name="bioRxiv">
        <title>Genomics of Preaxostyla Flagellates Illuminates Evolutionary Transitions and the Path Towards Mitochondrial Loss.</title>
        <authorList>
            <person name="Novak L.V.F."/>
            <person name="Treitli S.C."/>
            <person name="Pyrih J."/>
            <person name="Halakuc P."/>
            <person name="Pipaliya S.V."/>
            <person name="Vacek V."/>
            <person name="Brzon O."/>
            <person name="Soukal P."/>
            <person name="Eme L."/>
            <person name="Dacks J.B."/>
            <person name="Karnkowska A."/>
            <person name="Elias M."/>
            <person name="Hampl V."/>
        </authorList>
    </citation>
    <scope>NUCLEOTIDE SEQUENCE [LARGE SCALE GENOMIC DNA]</scope>
    <source>
        <strain evidence="9">NAU3</strain>
        <tissue evidence="9">Gut</tissue>
    </source>
</reference>
<dbReference type="GO" id="GO:0004823">
    <property type="term" value="F:leucine-tRNA ligase activity"/>
    <property type="evidence" value="ECO:0007669"/>
    <property type="project" value="UniProtKB-EC"/>
</dbReference>
<keyword evidence="6" id="KW-0030">Aminoacyl-tRNA synthetase</keyword>
<evidence type="ECO:0000256" key="4">
    <source>
        <dbReference type="ARBA" id="ARBA00022840"/>
    </source>
</evidence>
<evidence type="ECO:0000313" key="10">
    <source>
        <dbReference type="Proteomes" id="UP001281761"/>
    </source>
</evidence>
<keyword evidence="5" id="KW-0648">Protein biosynthesis</keyword>
<accession>A0ABQ9XZM8</accession>
<evidence type="ECO:0000256" key="2">
    <source>
        <dbReference type="ARBA" id="ARBA00022598"/>
    </source>
</evidence>
<feature type="region of interest" description="Disordered" evidence="7">
    <location>
        <begin position="515"/>
        <end position="537"/>
    </location>
</feature>
<keyword evidence="3" id="KW-0547">Nucleotide-binding</keyword>
<feature type="region of interest" description="Disordered" evidence="7">
    <location>
        <begin position="1467"/>
        <end position="1525"/>
    </location>
</feature>
<dbReference type="EMBL" id="JARBJD010000050">
    <property type="protein sequence ID" value="KAK2956957.1"/>
    <property type="molecule type" value="Genomic_DNA"/>
</dbReference>
<feature type="compositionally biased region" description="Basic and acidic residues" evidence="7">
    <location>
        <begin position="1469"/>
        <end position="1486"/>
    </location>
</feature>
<organism evidence="9 10">
    <name type="scientific">Blattamonas nauphoetae</name>
    <dbReference type="NCBI Taxonomy" id="2049346"/>
    <lineage>
        <taxon>Eukaryota</taxon>
        <taxon>Metamonada</taxon>
        <taxon>Preaxostyla</taxon>
        <taxon>Oxymonadida</taxon>
        <taxon>Blattamonas</taxon>
    </lineage>
</organism>
<gene>
    <name evidence="9" type="ORF">BLNAU_8032</name>
</gene>
<evidence type="ECO:0000256" key="5">
    <source>
        <dbReference type="ARBA" id="ARBA00022917"/>
    </source>
</evidence>
<dbReference type="PANTHER" id="PTHR45794">
    <property type="entry name" value="LEUCYL-TRNA SYNTHETASE"/>
    <property type="match status" value="1"/>
</dbReference>
<comment type="caution">
    <text evidence="9">The sequence shown here is derived from an EMBL/GenBank/DDBJ whole genome shotgun (WGS) entry which is preliminary data.</text>
</comment>
<dbReference type="EC" id="6.1.1.4" evidence="9"/>
<comment type="similarity">
    <text evidence="1">Belongs to the class-I aminoacyl-tRNA synthetase family.</text>
</comment>
<keyword evidence="2 9" id="KW-0436">Ligase</keyword>
<evidence type="ECO:0000256" key="7">
    <source>
        <dbReference type="SAM" id="MobiDB-lite"/>
    </source>
</evidence>
<dbReference type="Proteomes" id="UP001281761">
    <property type="component" value="Unassembled WGS sequence"/>
</dbReference>
<dbReference type="InterPro" id="IPR009008">
    <property type="entry name" value="Val/Leu/Ile-tRNA-synth_edit"/>
</dbReference>
<protein>
    <submittedName>
        <fullName evidence="9">Leucine--tRNA ligase</fullName>
        <ecNumber evidence="9">6.1.1.4</ecNumber>
    </submittedName>
</protein>
<dbReference type="Gene3D" id="3.90.740.10">
    <property type="entry name" value="Valyl/Leucyl/Isoleucyl-tRNA synthetase, editing domain"/>
    <property type="match status" value="1"/>
</dbReference>
<feature type="domain" description="Methionyl/Valyl/Leucyl/Isoleucyl-tRNA synthetase anticodon-binding" evidence="8">
    <location>
        <begin position="1351"/>
        <end position="1474"/>
    </location>
</feature>
<dbReference type="SUPFAM" id="SSF52374">
    <property type="entry name" value="Nucleotidylyl transferase"/>
    <property type="match status" value="1"/>
</dbReference>
<dbReference type="Pfam" id="PF08264">
    <property type="entry name" value="Anticodon_1"/>
    <property type="match status" value="1"/>
</dbReference>
<dbReference type="SUPFAM" id="SSF50677">
    <property type="entry name" value="ValRS/IleRS/LeuRS editing domain"/>
    <property type="match status" value="1"/>
</dbReference>
<sequence length="1800" mass="202889">MTSRQFQILQDIEQFSQNKWKDEHTFDVSPDPYEERPKKTITTPMPYTDSLMSLNRGFALTVTDIYANYASMKGSNVLLSLNFQFSGTRIKSRSNQLKKEIDGIVSTFPERLIVSGRDSEFLTKPPVEKSDINITGLLMKCGVKEENVKDFVDESAWMHYFAKCGKRDAMKLGMRIDWRRSLIASRMNPYFVSFVNWQMTKLQEKGHAKKARTPMIWSEKLGQPCLDHDRLEGGPAIPIEYMLVKHSLIALPDIFHFYPTLHARRLESVEKNSKLYEFLASRPSSFAELEARRNQIYCLSTTARPESISTTIAVFVHPDSHLGGYLMGNGEIYICSARAARNLFYQHCEDLEAIGANWEDMCIFSVAAQHLIGLPVEQNILVDSTPLQVPVQTALPEPSKQFSKQQCFIIPGRFINDKHGSGFLEARPGDNVDQYVAFKKMLRQNEQPKTEYTQDFIWETPEHYFGSVKIDHPDLDDPKQKKLLFEIQIPKEKAQKGHQEHSSMDTLTHPLVFVPPRSTTNPPSNASTPSNTSEMFSDSEVSMVSSTPPTAYSPSHIIPHSIQATTFSGKPIKSPAFSIISGTSLTPVVPHVDQCIYLSSPNVVELLAKDPEHPTSEEVKNAVEWMNRISYNYGTIANGRFKGLGVKEARFAAKEFLVENHAALEYYEPSMLTISTVGDECVVKMGEEWVLTYSDEEWIDQAQIFMQQLDLGGSDSLRLYLQSAIQNIKDRPFTHRYGMGVPLCLDPLNPCFIEPLTDSTVYTALYSITHFFNEGIKTADPANPVYIIDPDLLTPEVWEYILCDGPMPGELASIPLSVWQRKQRERKEKEAAQIFDNAARPRIEPELPPLSPSTSPSQQKMVDVKGIPIEVLTLLKQEYDYWYPVDLRVIGIHLRRNHLVYSLFMHADLLPLSKFPRKVLVLPEMTVEGRDPHMTSYFFTPFTNTIDEVTADGMRIAMVKPRRRSKKKEDLDFSRQVAAEANSILLKELVFFEQLCCVNNFDFFDVDEVKSEIHGEWILDYSETKPKSGNRTPDPHSEASSPSPTPLPIIPKSLKSAAQTTAKPLDPNDYAIHTIHSMNLLKHNDIQHTVPENFVSQVETILKQTNHLSLVLHGNSTSILPEHVLDMRKRVRSRVRPKAARTFQLVANSHPFSSPSNVTVSSPVLAATNSFTLPDLIPDVVPDAIRPQNSSSSLMGDSSPVTPLAERSLQPLLSHQNEECVPLSVKLPTPSTSNEIEQTKPFERQTSYPLFYKGETPSPIVDTFSSFPSLHQNVGSTTKRASSTLHQMPSSLGVNEPHTGMSTESNSSVFTGSDDDESGTEREQNMFQTERFFSLADEPETDETFGALVFHSQIQQTLFLADDLYERGEFDGVVDLCLSQLRQARDEYLGRSGDSVNLSLLQFYALAFVLAMSPITPHFSEFVYSKVFRLEGTVRKVAWPQVGRPDHRLLRANVFVGKMIKMIRNKLTQKAEKDEEKKEKEKEKAEPAITPQIQLEPITASPTKQPDAPSKPASPEPTHHDHHHHYHHPQFYQLSFDLSQPSDTQSVPPLQIPSQAAGIETSGIVSDAATPSSSHSLLHPPHSDTPTFTHTRFHPTTTPPNSVVIFVSNGYTDKQLQLIRRMESLWDEGQGDIDAKMVEHVKSMYQLPDDSKRLLGEKMKFVQRIKASVMSDGVTAFNSTYPFVESSVLLVNAEFIVQSLHDTSIQNVFVISKHSKFPKFLEQIPELSAERRMGVEPEDPLFVLFSLPAPIQQSKDETPAEKMERELRKMVLDELKEAEDTCLSGSAEKGPSPTHTPIPS</sequence>
<name>A0ABQ9XZM8_9EUKA</name>
<keyword evidence="10" id="KW-1185">Reference proteome</keyword>
<feature type="compositionally biased region" description="Low complexity" evidence="7">
    <location>
        <begin position="515"/>
        <end position="533"/>
    </location>
</feature>
<evidence type="ECO:0000259" key="8">
    <source>
        <dbReference type="Pfam" id="PF08264"/>
    </source>
</evidence>
<dbReference type="SUPFAM" id="SSF47323">
    <property type="entry name" value="Anticodon-binding domain of a subclass of class I aminoacyl-tRNA synthetases"/>
    <property type="match status" value="1"/>
</dbReference>
<evidence type="ECO:0000256" key="3">
    <source>
        <dbReference type="ARBA" id="ARBA00022741"/>
    </source>
</evidence>
<evidence type="ECO:0000313" key="9">
    <source>
        <dbReference type="EMBL" id="KAK2956957.1"/>
    </source>
</evidence>
<dbReference type="InterPro" id="IPR004493">
    <property type="entry name" value="Leu-tRNA-synth_Ia_arc/euk"/>
</dbReference>
<dbReference type="PANTHER" id="PTHR45794:SF1">
    <property type="entry name" value="LEUCINE--TRNA LIGASE, CYTOPLASMIC"/>
    <property type="match status" value="1"/>
</dbReference>
<feature type="region of interest" description="Disordered" evidence="7">
    <location>
        <begin position="1779"/>
        <end position="1800"/>
    </location>
</feature>
<proteinExistence type="inferred from homology"/>
<dbReference type="InterPro" id="IPR009080">
    <property type="entry name" value="tRNAsynth_Ia_anticodon-bd"/>
</dbReference>
<feature type="region of interest" description="Disordered" evidence="7">
    <location>
        <begin position="1023"/>
        <end position="1051"/>
    </location>
</feature>
<evidence type="ECO:0000256" key="1">
    <source>
        <dbReference type="ARBA" id="ARBA00005594"/>
    </source>
</evidence>
<keyword evidence="4" id="KW-0067">ATP-binding</keyword>
<feature type="compositionally biased region" description="Polar residues" evidence="7">
    <location>
        <begin position="1300"/>
        <end position="1311"/>
    </location>
</feature>
<dbReference type="InterPro" id="IPR014729">
    <property type="entry name" value="Rossmann-like_a/b/a_fold"/>
</dbReference>